<reference evidence="2 3" key="1">
    <citation type="journal article" date="2015" name="Genome Announc.">
        <title>Genomes of Geoalkalibacter ferrihydriticus Z-0531T and Geoalkalibacter subterraneus Red1T, Two Haloalkaliphilic Metal-Reducing Deltaproteobacteria.</title>
        <authorList>
            <person name="Badalamenti J.P."/>
            <person name="Krajmalnik-Brown R."/>
            <person name="Torres C.I."/>
            <person name="Bond D.R."/>
        </authorList>
    </citation>
    <scope>NUCLEOTIDE SEQUENCE [LARGE SCALE GENOMIC DNA]</scope>
    <source>
        <strain evidence="2 3">Red1</strain>
    </source>
</reference>
<dbReference type="Gene3D" id="1.25.40.10">
    <property type="entry name" value="Tetratricopeptide repeat domain"/>
    <property type="match status" value="2"/>
</dbReference>
<dbReference type="SMART" id="SM00028">
    <property type="entry name" value="TPR"/>
    <property type="match status" value="6"/>
</dbReference>
<dbReference type="Proteomes" id="UP000035036">
    <property type="component" value="Chromosome"/>
</dbReference>
<dbReference type="PROSITE" id="PS50293">
    <property type="entry name" value="TPR_REGION"/>
    <property type="match status" value="2"/>
</dbReference>
<dbReference type="InterPro" id="IPR019734">
    <property type="entry name" value="TPR_rpt"/>
</dbReference>
<sequence length="250" mass="28216">MLVVPFVRTIVLVVALMLLWGCAPANQDRQAAQTHYALGVSYLREPNVTEALREFLKAVELDPRNANLHQVLGQTYHLKKAYPEAEKHYLEAVRLSGGDPGYYNNLGALYLDMQRWDDAVEYFRLAAGDLLFAQPEVAFTGAGTALLEKGEPLEAIEYFQQSLEKNRRYAPAHLHMGRAYQALGRPGPAIESFLEATRIDTGYAEAYYQLGLAYMKRKEDGKAREAFEKAISLRPDSELSRKAENYLKLL</sequence>
<evidence type="ECO:0000313" key="3">
    <source>
        <dbReference type="Proteomes" id="UP000035036"/>
    </source>
</evidence>
<dbReference type="EMBL" id="CP010311">
    <property type="protein sequence ID" value="AJF05997.1"/>
    <property type="molecule type" value="Genomic_DNA"/>
</dbReference>
<organism evidence="2 3">
    <name type="scientific">Geoalkalibacter subterraneus</name>
    <dbReference type="NCBI Taxonomy" id="483547"/>
    <lineage>
        <taxon>Bacteria</taxon>
        <taxon>Pseudomonadati</taxon>
        <taxon>Thermodesulfobacteriota</taxon>
        <taxon>Desulfuromonadia</taxon>
        <taxon>Desulfuromonadales</taxon>
        <taxon>Geoalkalibacteraceae</taxon>
        <taxon>Geoalkalibacter</taxon>
    </lineage>
</organism>
<dbReference type="HOGENOM" id="CLU_003728_9_1_7"/>
<name>A0A0B5FCU2_9BACT</name>
<dbReference type="PANTHER" id="PTHR12558">
    <property type="entry name" value="CELL DIVISION CYCLE 16,23,27"/>
    <property type="match status" value="1"/>
</dbReference>
<evidence type="ECO:0000256" key="1">
    <source>
        <dbReference type="PROSITE-ProRule" id="PRU00339"/>
    </source>
</evidence>
<keyword evidence="1" id="KW-0802">TPR repeat</keyword>
<dbReference type="STRING" id="483547.GSUB_04685"/>
<keyword evidence="3" id="KW-1185">Reference proteome</keyword>
<dbReference type="PROSITE" id="PS50005">
    <property type="entry name" value="TPR"/>
    <property type="match status" value="2"/>
</dbReference>
<dbReference type="Pfam" id="PF14559">
    <property type="entry name" value="TPR_19"/>
    <property type="match status" value="1"/>
</dbReference>
<feature type="repeat" description="TPR" evidence="1">
    <location>
        <begin position="204"/>
        <end position="237"/>
    </location>
</feature>
<evidence type="ECO:0000313" key="2">
    <source>
        <dbReference type="EMBL" id="AJF05997.1"/>
    </source>
</evidence>
<protein>
    <submittedName>
        <fullName evidence="2">Uncharacterized protein</fullName>
    </submittedName>
</protein>
<dbReference type="InterPro" id="IPR011990">
    <property type="entry name" value="TPR-like_helical_dom_sf"/>
</dbReference>
<dbReference type="PANTHER" id="PTHR12558:SF13">
    <property type="entry name" value="CELL DIVISION CYCLE PROTEIN 27 HOMOLOG"/>
    <property type="match status" value="1"/>
</dbReference>
<accession>A0A0B5FCU2</accession>
<feature type="repeat" description="TPR" evidence="1">
    <location>
        <begin position="32"/>
        <end position="65"/>
    </location>
</feature>
<dbReference type="Pfam" id="PF13374">
    <property type="entry name" value="TPR_10"/>
    <property type="match status" value="1"/>
</dbReference>
<dbReference type="KEGG" id="gsb:GSUB_04685"/>
<dbReference type="SUPFAM" id="SSF48452">
    <property type="entry name" value="TPR-like"/>
    <property type="match status" value="1"/>
</dbReference>
<dbReference type="Pfam" id="PF00515">
    <property type="entry name" value="TPR_1"/>
    <property type="match status" value="1"/>
</dbReference>
<gene>
    <name evidence="2" type="ORF">GSUB_04685</name>
</gene>
<dbReference type="Pfam" id="PF13432">
    <property type="entry name" value="TPR_16"/>
    <property type="match status" value="1"/>
</dbReference>
<proteinExistence type="predicted"/>
<dbReference type="AlphaFoldDB" id="A0A0B5FCU2"/>